<dbReference type="AlphaFoldDB" id="A0A3B0XJ71"/>
<keyword evidence="1" id="KW-0812">Transmembrane</keyword>
<dbReference type="EMBL" id="UOFF01000166">
    <property type="protein sequence ID" value="VAW56044.1"/>
    <property type="molecule type" value="Genomic_DNA"/>
</dbReference>
<feature type="transmembrane region" description="Helical" evidence="1">
    <location>
        <begin position="189"/>
        <end position="209"/>
    </location>
</feature>
<proteinExistence type="predicted"/>
<evidence type="ECO:0000313" key="2">
    <source>
        <dbReference type="EMBL" id="VAW56044.1"/>
    </source>
</evidence>
<keyword evidence="1" id="KW-0472">Membrane</keyword>
<evidence type="ECO:0000256" key="1">
    <source>
        <dbReference type="SAM" id="Phobius"/>
    </source>
</evidence>
<organism evidence="2">
    <name type="scientific">hydrothermal vent metagenome</name>
    <dbReference type="NCBI Taxonomy" id="652676"/>
    <lineage>
        <taxon>unclassified sequences</taxon>
        <taxon>metagenomes</taxon>
        <taxon>ecological metagenomes</taxon>
    </lineage>
</organism>
<name>A0A3B0XJ71_9ZZZZ</name>
<feature type="transmembrane region" description="Helical" evidence="1">
    <location>
        <begin position="166"/>
        <end position="183"/>
    </location>
</feature>
<keyword evidence="1" id="KW-1133">Transmembrane helix</keyword>
<accession>A0A3B0XJ71</accession>
<protein>
    <submittedName>
        <fullName evidence="2">Uncharacterized protein</fullName>
    </submittedName>
</protein>
<reference evidence="2" key="1">
    <citation type="submission" date="2018-06" db="EMBL/GenBank/DDBJ databases">
        <authorList>
            <person name="Zhirakovskaya E."/>
        </authorList>
    </citation>
    <scope>NUCLEOTIDE SEQUENCE</scope>
</reference>
<sequence>MNHNILKHKLSIFEIGSADDDFSFTQRLARENGWSIDFANQVVIEYKRFIYLVAISKHEVTPSDQVDQAWHLHMTYTRSYWVDLCKNILGFELHHNPTKGGREEGVKFNRQYSETLELYNHTFNEIPPESIWPQVEARFNLSDNFIRINKANHWVFRQPNFSFKQLMFFLILPIVLISCGADANGGDIWFWLKVGFGVFIAYYVIKWLFEGGNGPGGGGGCSSVGGGCGGSGCGGGD</sequence>
<gene>
    <name evidence="2" type="ORF">MNBD_GAMMA07-948</name>
</gene>